<dbReference type="AlphaFoldDB" id="A0AAD3S8W9"/>
<keyword evidence="2" id="KW-1185">Reference proteome</keyword>
<gene>
    <name evidence="1" type="ORF">Nepgr_008082</name>
</gene>
<sequence length="213" mass="23711">MAYAIPCTAGWCRSEVVGAGIFSLASLWSWAVSRWCLFDCEQMCTFANRNRAPLLKVEATGTEQFAGSKCRMGCMLHSAVFWFLDATAHECFCKDVLVRLMSSVCITSPWSILPACEFSSADFASDFRTVEFQIALGPPAQLADLNIADVQLKAGAPEPNQALYFHPTQHHLFQTKPRTEAAHPVAYLSKTYPKHWPLEILQHHTASKAGRQQ</sequence>
<dbReference type="EMBL" id="BSYO01000006">
    <property type="protein sequence ID" value="GMH06242.1"/>
    <property type="molecule type" value="Genomic_DNA"/>
</dbReference>
<organism evidence="1 2">
    <name type="scientific">Nepenthes gracilis</name>
    <name type="common">Slender pitcher plant</name>
    <dbReference type="NCBI Taxonomy" id="150966"/>
    <lineage>
        <taxon>Eukaryota</taxon>
        <taxon>Viridiplantae</taxon>
        <taxon>Streptophyta</taxon>
        <taxon>Embryophyta</taxon>
        <taxon>Tracheophyta</taxon>
        <taxon>Spermatophyta</taxon>
        <taxon>Magnoliopsida</taxon>
        <taxon>eudicotyledons</taxon>
        <taxon>Gunneridae</taxon>
        <taxon>Pentapetalae</taxon>
        <taxon>Caryophyllales</taxon>
        <taxon>Nepenthaceae</taxon>
        <taxon>Nepenthes</taxon>
    </lineage>
</organism>
<evidence type="ECO:0000313" key="2">
    <source>
        <dbReference type="Proteomes" id="UP001279734"/>
    </source>
</evidence>
<accession>A0AAD3S8W9</accession>
<evidence type="ECO:0000313" key="1">
    <source>
        <dbReference type="EMBL" id="GMH06242.1"/>
    </source>
</evidence>
<reference evidence="1" key="1">
    <citation type="submission" date="2023-05" db="EMBL/GenBank/DDBJ databases">
        <title>Nepenthes gracilis genome sequencing.</title>
        <authorList>
            <person name="Fukushima K."/>
        </authorList>
    </citation>
    <scope>NUCLEOTIDE SEQUENCE</scope>
    <source>
        <strain evidence="1">SING2019-196</strain>
    </source>
</reference>
<dbReference type="Proteomes" id="UP001279734">
    <property type="component" value="Unassembled WGS sequence"/>
</dbReference>
<protein>
    <submittedName>
        <fullName evidence="1">Uncharacterized protein</fullName>
    </submittedName>
</protein>
<proteinExistence type="predicted"/>
<name>A0AAD3S8W9_NEPGR</name>
<comment type="caution">
    <text evidence="1">The sequence shown here is derived from an EMBL/GenBank/DDBJ whole genome shotgun (WGS) entry which is preliminary data.</text>
</comment>